<name>A0ABQ5CMU7_9ASTR</name>
<proteinExistence type="predicted"/>
<accession>A0ABQ5CMU7</accession>
<reference evidence="2" key="1">
    <citation type="journal article" date="2022" name="Int. J. Mol. Sci.">
        <title>Draft Genome of Tanacetum Coccineum: Genomic Comparison of Closely Related Tanacetum-Family Plants.</title>
        <authorList>
            <person name="Yamashiro T."/>
            <person name="Shiraishi A."/>
            <person name="Nakayama K."/>
            <person name="Satake H."/>
        </authorList>
    </citation>
    <scope>NUCLEOTIDE SEQUENCE</scope>
</reference>
<gene>
    <name evidence="2" type="ORF">Tco_0906509</name>
</gene>
<organism evidence="2 3">
    <name type="scientific">Tanacetum coccineum</name>
    <dbReference type="NCBI Taxonomy" id="301880"/>
    <lineage>
        <taxon>Eukaryota</taxon>
        <taxon>Viridiplantae</taxon>
        <taxon>Streptophyta</taxon>
        <taxon>Embryophyta</taxon>
        <taxon>Tracheophyta</taxon>
        <taxon>Spermatophyta</taxon>
        <taxon>Magnoliopsida</taxon>
        <taxon>eudicotyledons</taxon>
        <taxon>Gunneridae</taxon>
        <taxon>Pentapetalae</taxon>
        <taxon>asterids</taxon>
        <taxon>campanulids</taxon>
        <taxon>Asterales</taxon>
        <taxon>Asteraceae</taxon>
        <taxon>Asteroideae</taxon>
        <taxon>Anthemideae</taxon>
        <taxon>Anthemidinae</taxon>
        <taxon>Tanacetum</taxon>
    </lineage>
</organism>
<reference evidence="2" key="2">
    <citation type="submission" date="2022-01" db="EMBL/GenBank/DDBJ databases">
        <authorList>
            <person name="Yamashiro T."/>
            <person name="Shiraishi A."/>
            <person name="Satake H."/>
            <person name="Nakayama K."/>
        </authorList>
    </citation>
    <scope>NUCLEOTIDE SEQUENCE</scope>
</reference>
<evidence type="ECO:0000313" key="2">
    <source>
        <dbReference type="EMBL" id="GJT26234.1"/>
    </source>
</evidence>
<protein>
    <submittedName>
        <fullName evidence="2">Uncharacterized protein</fullName>
    </submittedName>
</protein>
<evidence type="ECO:0000256" key="1">
    <source>
        <dbReference type="SAM" id="MobiDB-lite"/>
    </source>
</evidence>
<dbReference type="Proteomes" id="UP001151760">
    <property type="component" value="Unassembled WGS sequence"/>
</dbReference>
<dbReference type="EMBL" id="BQNB010014276">
    <property type="protein sequence ID" value="GJT26234.1"/>
    <property type="molecule type" value="Genomic_DNA"/>
</dbReference>
<feature type="region of interest" description="Disordered" evidence="1">
    <location>
        <begin position="1"/>
        <end position="26"/>
    </location>
</feature>
<evidence type="ECO:0000313" key="3">
    <source>
        <dbReference type="Proteomes" id="UP001151760"/>
    </source>
</evidence>
<comment type="caution">
    <text evidence="2">The sequence shown here is derived from an EMBL/GenBank/DDBJ whole genome shotgun (WGS) entry which is preliminary data.</text>
</comment>
<keyword evidence="3" id="KW-1185">Reference proteome</keyword>
<sequence>MDTEKSTPTTQAQVTNISESDSASNFEQKTDEMLKLIDNLLLERWIMRSLECYVGDRLNEMDYILQMQTI</sequence>